<reference evidence="1 2" key="1">
    <citation type="submission" date="2024-06" db="EMBL/GenBank/DDBJ databases">
        <title>Burkholderia sola in Mexico.</title>
        <authorList>
            <person name="Estrada P."/>
        </authorList>
    </citation>
    <scope>NUCLEOTIDE SEQUENCE [LARGE SCALE GENOMIC DNA]</scope>
    <source>
        <strain evidence="1 2">CpTa8-5</strain>
    </source>
</reference>
<dbReference type="Proteomes" id="UP001548587">
    <property type="component" value="Unassembled WGS sequence"/>
</dbReference>
<keyword evidence="2" id="KW-1185">Reference proteome</keyword>
<dbReference type="RefSeq" id="WP_148093780.1">
    <property type="nucleotide sequence ID" value="NZ_JBEWCH010000007.1"/>
</dbReference>
<evidence type="ECO:0000313" key="1">
    <source>
        <dbReference type="EMBL" id="MET1475363.1"/>
    </source>
</evidence>
<comment type="caution">
    <text evidence="1">The sequence shown here is derived from an EMBL/GenBank/DDBJ whole genome shotgun (WGS) entry which is preliminary data.</text>
</comment>
<dbReference type="NCBIfam" id="NF033857">
    <property type="entry name" value="BPSL0067_fam"/>
    <property type="match status" value="1"/>
</dbReference>
<evidence type="ECO:0000313" key="2">
    <source>
        <dbReference type="Proteomes" id="UP001548587"/>
    </source>
</evidence>
<protein>
    <submittedName>
        <fullName evidence="1">BPSL0067 family protein</fullName>
    </submittedName>
</protein>
<gene>
    <name evidence="1" type="ORF">ABXL37_13970</name>
</gene>
<proteinExistence type="predicted"/>
<name>A0ABV2C8C8_9BURK</name>
<organism evidence="1 2">
    <name type="scientific">Burkholderia sola</name>
    <dbReference type="NCBI Taxonomy" id="2843302"/>
    <lineage>
        <taxon>Bacteria</taxon>
        <taxon>Pseudomonadati</taxon>
        <taxon>Pseudomonadota</taxon>
        <taxon>Betaproteobacteria</taxon>
        <taxon>Burkholderiales</taxon>
        <taxon>Burkholderiaceae</taxon>
        <taxon>Burkholderia</taxon>
        <taxon>Burkholderia cepacia complex</taxon>
    </lineage>
</organism>
<accession>A0ABV2C8C8</accession>
<dbReference type="EMBL" id="JBEWCH010000007">
    <property type="protein sequence ID" value="MET1475363.1"/>
    <property type="molecule type" value="Genomic_DNA"/>
</dbReference>
<sequence>MRRAGHDLYFRRPYRHLATEKKAGGDRSIRVGTVIATFENDRYPSRSRRRAKLAMYAAEVIRVQAGAQP</sequence>
<dbReference type="InterPro" id="IPR047746">
    <property type="entry name" value="Dae2/Tae2-like"/>
</dbReference>